<organism evidence="2 3">
    <name type="scientific">Sessilibacter corallicola</name>
    <dbReference type="NCBI Taxonomy" id="2904075"/>
    <lineage>
        <taxon>Bacteria</taxon>
        <taxon>Pseudomonadati</taxon>
        <taxon>Pseudomonadota</taxon>
        <taxon>Gammaproteobacteria</taxon>
        <taxon>Cellvibrionales</taxon>
        <taxon>Cellvibrionaceae</taxon>
        <taxon>Sessilibacter</taxon>
    </lineage>
</organism>
<dbReference type="RefSeq" id="WP_353301353.1">
    <property type="nucleotide sequence ID" value="NZ_BAABWN010000001.1"/>
</dbReference>
<evidence type="ECO:0000256" key="1">
    <source>
        <dbReference type="SAM" id="MobiDB-lite"/>
    </source>
</evidence>
<feature type="compositionally biased region" description="Low complexity" evidence="1">
    <location>
        <begin position="57"/>
        <end position="70"/>
    </location>
</feature>
<proteinExistence type="predicted"/>
<evidence type="ECO:0000313" key="2">
    <source>
        <dbReference type="EMBL" id="GAA6166401.1"/>
    </source>
</evidence>
<name>A0ABQ0A415_9GAMM</name>
<gene>
    <name evidence="2" type="ORF">NBRC116591_02110</name>
</gene>
<protein>
    <submittedName>
        <fullName evidence="2">Uncharacterized protein</fullName>
    </submittedName>
</protein>
<reference evidence="2 3" key="1">
    <citation type="submission" date="2024-04" db="EMBL/GenBank/DDBJ databases">
        <title>Draft genome sequence of Sessilibacter corallicola NBRC 116591.</title>
        <authorList>
            <person name="Miyakawa T."/>
            <person name="Kusuya Y."/>
            <person name="Miura T."/>
        </authorList>
    </citation>
    <scope>NUCLEOTIDE SEQUENCE [LARGE SCALE GENOMIC DNA]</scope>
    <source>
        <strain evidence="2 3">KU-00831-HH</strain>
    </source>
</reference>
<sequence length="142" mass="15695">MAIRIKGTIGTVPVDLEIDGISSEFFSQLGQVFNSEAIHNESTFASGCENQSEKTVSDNNNNSRNADSNNPMFSGMPIDEAVLYVKSKTEVSSGELIEFLSTKGCSDADIKRTMMILREDSEIKTKQGSDFQRIYFFPDSTD</sequence>
<accession>A0ABQ0A415</accession>
<dbReference type="Proteomes" id="UP001465153">
    <property type="component" value="Unassembled WGS sequence"/>
</dbReference>
<evidence type="ECO:0000313" key="3">
    <source>
        <dbReference type="Proteomes" id="UP001465153"/>
    </source>
</evidence>
<feature type="region of interest" description="Disordered" evidence="1">
    <location>
        <begin position="45"/>
        <end position="74"/>
    </location>
</feature>
<dbReference type="EMBL" id="BAABWN010000001">
    <property type="protein sequence ID" value="GAA6166401.1"/>
    <property type="molecule type" value="Genomic_DNA"/>
</dbReference>
<keyword evidence="3" id="KW-1185">Reference proteome</keyword>
<comment type="caution">
    <text evidence="2">The sequence shown here is derived from an EMBL/GenBank/DDBJ whole genome shotgun (WGS) entry which is preliminary data.</text>
</comment>